<dbReference type="Pfam" id="PF20248">
    <property type="entry name" value="DUF6603"/>
    <property type="match status" value="1"/>
</dbReference>
<dbReference type="InterPro" id="IPR052159">
    <property type="entry name" value="Competence_DNA_uptake"/>
</dbReference>
<feature type="domain" description="DUF6603" evidence="2">
    <location>
        <begin position="1385"/>
        <end position="1861"/>
    </location>
</feature>
<dbReference type="Proteomes" id="UP000053201">
    <property type="component" value="Unassembled WGS sequence"/>
</dbReference>
<organism evidence="3 4">
    <name type="scientific">Spizellomyces punctatus (strain DAOM BR117)</name>
    <dbReference type="NCBI Taxonomy" id="645134"/>
    <lineage>
        <taxon>Eukaryota</taxon>
        <taxon>Fungi</taxon>
        <taxon>Fungi incertae sedis</taxon>
        <taxon>Chytridiomycota</taxon>
        <taxon>Chytridiomycota incertae sedis</taxon>
        <taxon>Chytridiomycetes</taxon>
        <taxon>Spizellomycetales</taxon>
        <taxon>Spizellomycetaceae</taxon>
        <taxon>Spizellomyces</taxon>
    </lineage>
</organism>
<evidence type="ECO:0000256" key="1">
    <source>
        <dbReference type="SAM" id="MobiDB-lite"/>
    </source>
</evidence>
<dbReference type="OrthoDB" id="5352492at2759"/>
<dbReference type="InParanoid" id="A0A0L0HBV0"/>
<accession>A0A0L0HBV0</accession>
<dbReference type="Gene3D" id="3.60.15.10">
    <property type="entry name" value="Ribonuclease Z/Hydroxyacylglutathione hydrolase-like"/>
    <property type="match status" value="1"/>
</dbReference>
<dbReference type="RefSeq" id="XP_016606389.1">
    <property type="nucleotide sequence ID" value="XM_016754264.1"/>
</dbReference>
<proteinExistence type="predicted"/>
<dbReference type="STRING" id="645134.A0A0L0HBV0"/>
<gene>
    <name evidence="3" type="ORF">SPPG_06058</name>
</gene>
<dbReference type="VEuPathDB" id="FungiDB:SPPG_06058"/>
<feature type="region of interest" description="Disordered" evidence="1">
    <location>
        <begin position="1362"/>
        <end position="1385"/>
    </location>
</feature>
<keyword evidence="4" id="KW-1185">Reference proteome</keyword>
<protein>
    <recommendedName>
        <fullName evidence="2">DUF6603 domain-containing protein</fullName>
    </recommendedName>
</protein>
<reference evidence="3 4" key="1">
    <citation type="submission" date="2009-08" db="EMBL/GenBank/DDBJ databases">
        <title>The Genome Sequence of Spizellomyces punctatus strain DAOM BR117.</title>
        <authorList>
            <consortium name="The Broad Institute Genome Sequencing Platform"/>
            <person name="Russ C."/>
            <person name="Cuomo C."/>
            <person name="Shea T."/>
            <person name="Young S.K."/>
            <person name="Zeng Q."/>
            <person name="Koehrsen M."/>
            <person name="Haas B."/>
            <person name="Borodovsky M."/>
            <person name="Guigo R."/>
            <person name="Alvarado L."/>
            <person name="Berlin A."/>
            <person name="Bochicchio J."/>
            <person name="Borenstein D."/>
            <person name="Chapman S."/>
            <person name="Chen Z."/>
            <person name="Engels R."/>
            <person name="Freedman E."/>
            <person name="Gellesch M."/>
            <person name="Goldberg J."/>
            <person name="Griggs A."/>
            <person name="Gujja S."/>
            <person name="Heiman D."/>
            <person name="Hepburn T."/>
            <person name="Howarth C."/>
            <person name="Jen D."/>
            <person name="Larson L."/>
            <person name="Lewis B."/>
            <person name="Mehta T."/>
            <person name="Park D."/>
            <person name="Pearson M."/>
            <person name="Roberts A."/>
            <person name="Saif S."/>
            <person name="Shenoy N."/>
            <person name="Sisk P."/>
            <person name="Stolte C."/>
            <person name="Sykes S."/>
            <person name="Thomson T."/>
            <person name="Walk T."/>
            <person name="White J."/>
            <person name="Yandava C."/>
            <person name="Burger G."/>
            <person name="Gray M.W."/>
            <person name="Holland P.W.H."/>
            <person name="King N."/>
            <person name="Lang F.B.F."/>
            <person name="Roger A.J."/>
            <person name="Ruiz-Trillo I."/>
            <person name="Lander E."/>
            <person name="Nusbaum C."/>
        </authorList>
    </citation>
    <scope>NUCLEOTIDE SEQUENCE [LARGE SCALE GENOMIC DNA]</scope>
    <source>
        <strain evidence="3 4">DAOM BR117</strain>
    </source>
</reference>
<dbReference type="InterPro" id="IPR046538">
    <property type="entry name" value="DUF6603"/>
</dbReference>
<dbReference type="EMBL" id="KQ257460">
    <property type="protein sequence ID" value="KNC98349.1"/>
    <property type="molecule type" value="Genomic_DNA"/>
</dbReference>
<name>A0A0L0HBV0_SPIPD</name>
<evidence type="ECO:0000313" key="4">
    <source>
        <dbReference type="Proteomes" id="UP000053201"/>
    </source>
</evidence>
<dbReference type="PANTHER" id="PTHR30619:SF1">
    <property type="entry name" value="RECOMBINATION PROTEIN 2"/>
    <property type="match status" value="1"/>
</dbReference>
<sequence length="2144" mass="234570">MDNTRVDVFHVNIGTGDSTIYLLVDTTTTTWVISGTVKAAVLADGGQSPNAYQVIKNAIKDIEQKYLPYAADSTALLKFDAVVLTHWDDDHYRGLFDLLLDGLSSTAPQCTRLKYDDKGAPTSTFYAPYAADDDLEKGGVRLVGGEVDPKTHELSLIAAKAKVERVVKVRTLERNSFRADVFLGTELFSDRSLSTTSPKDIKSPKELIGAHNKDYGPIVAPGLYCVAGNEQCLGPAMFTVVDKPDSSKRNKYSLFLLVIWPTNPVRVAHYLAGDADYSMEDKVCRWINRDGPVEVPNLKASHHGSTYSTPTQVITGLKPSNIIISAYTEYGHPGWPLLCYLDAYRAKNNPPTFNVYATCYPYYLVEAFDTVKWPFAYTDRSGSLDPFTENDPINVKFQDALKALDGNALKTAFETERLAKPKATIGDMKAWLYEKTAGFWATLSTVGKEYHPFVGSTTMLYIKLQLLYNGSTVVGVENQPPFPAMFRRKIKTTKLYPPPRRVQPPRAAARASINAAAPIASATATDVIGKVTKKRRRSLSELRAKMEVPATVRTGPTPSAVENLVTLAAADVVANDNVTFILSSYVDPVPGMQSALASLPQALDVLIGSLSFGYLTLTGPMVTALPGTALDPNEDELSVWLRWCGLDGTYVSTDSTGGVIFTCGLRLPGQPANGEITYFTSNSAGEGIDSELVMLHLRMQPTTAVLACSMQDIARFLNLEKINMLRLADDLTFQINVDPKSRNCLWFVPQSNYLTVIRLEASATAETINKINGAIGTIFSGAVSVTGAKVVARKTMTSCPYSDGIVVESVPELILSMTLKAKDFEMDAFLDYNPDVTILTLQWRDGIALSQILQWLASTCSSGTIDVDKWIPNDHGSLRLLRAHIAIDNNLKPSEFTIDFELILKFGGNTEREKPVFLLSYTWPKNSFSGSLWMVPDQPFVELLQKLPDYEDYRLLTPSPLGPGESYSSSICLANLNPNAKGAVTKPPGLPTDVILATLSIDPDSIAFSGIILADEPSVATDNGGKNWTPISLDEVDLQARYDWRKKSLSLSLHADITLSPRPKEDKKDSSAGSTSMSVALSFNDGKWQLTGEAFDVNLGVLYSFFDDGQAVMSLLEHIRVPHLGLQYDYEKDTGSNFTFDGTLDIGGVRLTFTYAYQKDKTWSFKADLRKDDPRAVPTDLTAGKVLAGYFGNTDLLPDLVNNIELDRDSFNLSLGCSKSTTSNSIVLYALLSPTKDFHLSLIQIQNTDMTAPPKRMVHCVLGIPTPHSVPLVPSFSMPVDEIEYLWIQPSENSMGLTADDVCVINTAVPDPYSYLKYKLTSVSPKKTDVVLLPGSHVLLTESNSGVVLDYVFGKQTGSAKANTLRSGRTPDGDTEDAGATKSPLHKSDGILSVENIGLQYKNKKLYVLLDASVHIGPIEMALLGFGIGVNLSALTDFSNPDLDITLSGLGVEYMQPPVTIAGIFQKTSSPDVEQYNGGVVIAIAPYSFLAFGSYGKAHDATHPSTATFKTFFVFAKLNGPLIELEFAEITGISLGFGYNSNLKYPSVDQVMSFPLIGNNVPMPGNDPMVLLESLNSTPGGWISPQEKSLWIAAGLEVTAFQVLDVQALVVLEFNPYVSLGVFAKAICSVPAKTPRQNCFVYAELEISCRVELHAGFMSVEAELSPNSFVLHPSCHLRGGFALYYWFSPSLQAGDFVFTIGGYHPAFVRPSYYPNPKRLGISWQLDRNLSVTGEAYFAVTPKMCMGGGRLAAVLSCGPLSAHFEEHADFLINWAPFHFKGSIGISVGVAFTLDLWICTIHIRVDIGAMLELEGPEFGGVVHVDFWVFGFDIHFGPRPGRPPALKLEEFWQLLLQQDTNTPKSLRAGDPNLNLTDDKTADHRLTVESGYEPNHKKDMVTEGGAQWSVRAGILRFRIESKFLVSAVTYRQDQANPVQVGRNVFAKPMQLQSPLSSVLDVSVTGPTSEVVSGFQFSPIWKQVPTGNWGKYSPNEDPSSGDRIDTLLDHSDHTETTMEALIGITVSAPPPKLSDPDKPFPAFDAASAMSYDVYNGAHPKLPPTTQSQPSWLPQPPLLTPGDAQVVSPEQFDKVYTIWSSDDKIPSRKSLIDAWHDTTGWVTTLSPEKPVVMFNEFYDIYMAAPLLMAA</sequence>
<dbReference type="PANTHER" id="PTHR30619">
    <property type="entry name" value="DNA INTERNALIZATION/COMPETENCE PROTEIN COMEC/REC2"/>
    <property type="match status" value="1"/>
</dbReference>
<dbReference type="SUPFAM" id="SSF56281">
    <property type="entry name" value="Metallo-hydrolase/oxidoreductase"/>
    <property type="match status" value="1"/>
</dbReference>
<dbReference type="eggNOG" id="ENOG502R9QD">
    <property type="taxonomic scope" value="Eukaryota"/>
</dbReference>
<dbReference type="GeneID" id="27689391"/>
<dbReference type="InterPro" id="IPR036866">
    <property type="entry name" value="RibonucZ/Hydroxyglut_hydro"/>
</dbReference>
<evidence type="ECO:0000313" key="3">
    <source>
        <dbReference type="EMBL" id="KNC98349.1"/>
    </source>
</evidence>
<dbReference type="OMA" id="PFDEMYL"/>
<evidence type="ECO:0000259" key="2">
    <source>
        <dbReference type="Pfam" id="PF20248"/>
    </source>
</evidence>
<feature type="region of interest" description="Disordered" evidence="1">
    <location>
        <begin position="2052"/>
        <end position="2072"/>
    </location>
</feature>